<accession>A0A9Q4T2C6</accession>
<organism evidence="2 3">
    <name type="scientific">Cronobacter dublinensis</name>
    <dbReference type="NCBI Taxonomy" id="413497"/>
    <lineage>
        <taxon>Bacteria</taxon>
        <taxon>Pseudomonadati</taxon>
        <taxon>Pseudomonadota</taxon>
        <taxon>Gammaproteobacteria</taxon>
        <taxon>Enterobacterales</taxon>
        <taxon>Enterobacteriaceae</taxon>
        <taxon>Cronobacter</taxon>
    </lineage>
</organism>
<comment type="caution">
    <text evidence="2">The sequence shown here is derived from an EMBL/GenBank/DDBJ whole genome shotgun (WGS) entry which is preliminary data.</text>
</comment>
<protein>
    <submittedName>
        <fullName evidence="2">Uncharacterized protein</fullName>
    </submittedName>
</protein>
<evidence type="ECO:0000256" key="1">
    <source>
        <dbReference type="SAM" id="MobiDB-lite"/>
    </source>
</evidence>
<feature type="compositionally biased region" description="Basic and acidic residues" evidence="1">
    <location>
        <begin position="47"/>
        <end position="56"/>
    </location>
</feature>
<name>A0A9Q4T2C6_9ENTR</name>
<reference evidence="2" key="1">
    <citation type="submission" date="2018-11" db="EMBL/GenBank/DDBJ databases">
        <title>Genomics analysis of Putative Virulence Factors on Adhesion and Cytotoxicity for Cronobacter spp.</title>
        <authorList>
            <person name="Cui J."/>
        </authorList>
    </citation>
    <scope>NUCLEOTIDE SEQUENCE</scope>
    <source>
        <strain evidence="2">SD69</strain>
    </source>
</reference>
<dbReference type="EMBL" id="RPBY01000002">
    <property type="protein sequence ID" value="NCH87064.1"/>
    <property type="molecule type" value="Genomic_DNA"/>
</dbReference>
<evidence type="ECO:0000313" key="2">
    <source>
        <dbReference type="EMBL" id="NCH87064.1"/>
    </source>
</evidence>
<feature type="region of interest" description="Disordered" evidence="1">
    <location>
        <begin position="47"/>
        <end position="70"/>
    </location>
</feature>
<feature type="compositionally biased region" description="Polar residues" evidence="1">
    <location>
        <begin position="57"/>
        <end position="70"/>
    </location>
</feature>
<sequence>MDLLGQSEALERIGLIAKYVCVEESSARERQIALLWINELVETMRHDVATKKENPQERGSYNSRSGRSFQ</sequence>
<dbReference type="AlphaFoldDB" id="A0A9Q4T2C6"/>
<dbReference type="Proteomes" id="UP000778262">
    <property type="component" value="Unassembled WGS sequence"/>
</dbReference>
<gene>
    <name evidence="2" type="ORF">EHJ13_06325</name>
</gene>
<proteinExistence type="predicted"/>
<evidence type="ECO:0000313" key="3">
    <source>
        <dbReference type="Proteomes" id="UP000778262"/>
    </source>
</evidence>
<dbReference type="RefSeq" id="WP_161590585.1">
    <property type="nucleotide sequence ID" value="NZ_RPBY01000002.1"/>
</dbReference>